<dbReference type="Proteomes" id="UP001501302">
    <property type="component" value="Unassembled WGS sequence"/>
</dbReference>
<dbReference type="EMBL" id="BAABJJ010000023">
    <property type="protein sequence ID" value="GAA4944171.1"/>
    <property type="molecule type" value="Genomic_DNA"/>
</dbReference>
<gene>
    <name evidence="1" type="ORF">GCM10023314_16510</name>
</gene>
<protein>
    <recommendedName>
        <fullName evidence="3">GNAT family N-acetyltransferase</fullName>
    </recommendedName>
</protein>
<dbReference type="RefSeq" id="WP_345191398.1">
    <property type="nucleotide sequence ID" value="NZ_BAABJJ010000023.1"/>
</dbReference>
<reference evidence="2" key="1">
    <citation type="journal article" date="2019" name="Int. J. Syst. Evol. Microbiol.">
        <title>The Global Catalogue of Microorganisms (GCM) 10K type strain sequencing project: providing services to taxonomists for standard genome sequencing and annotation.</title>
        <authorList>
            <consortium name="The Broad Institute Genomics Platform"/>
            <consortium name="The Broad Institute Genome Sequencing Center for Infectious Disease"/>
            <person name="Wu L."/>
            <person name="Ma J."/>
        </authorList>
    </citation>
    <scope>NUCLEOTIDE SEQUENCE [LARGE SCALE GENOMIC DNA]</scope>
    <source>
        <strain evidence="2">JCM 18285</strain>
    </source>
</reference>
<organism evidence="1 2">
    <name type="scientific">Algibacter agarivorans</name>
    <dbReference type="NCBI Taxonomy" id="1109741"/>
    <lineage>
        <taxon>Bacteria</taxon>
        <taxon>Pseudomonadati</taxon>
        <taxon>Bacteroidota</taxon>
        <taxon>Flavobacteriia</taxon>
        <taxon>Flavobacteriales</taxon>
        <taxon>Flavobacteriaceae</taxon>
        <taxon>Algibacter</taxon>
    </lineage>
</organism>
<keyword evidence="2" id="KW-1185">Reference proteome</keyword>
<sequence>MNNNLEVITLTKNTLREAISDNKYWSNSYVAPFSKNKARWLLENNRAEDDDILAILGYENHTLVAFVALVPDWIENKAGDVKKIFWSQRWWASNAYKDTILPTYTKSISLKECNNQVVIKFLGDNTKAYYEKQPFTKFSERKRYILIFSFNYDILAYKKKSLKKIAPLLKVLDVFSRKVISVINTLKTKKRTQNLEIEYISLVDKNTWDFIEKHCAHDVILKTQDYINWQISNNQYHVVSDKVRNPNYNCLLGSISNKIYNLNFLVKKENDIIGFISGFVSGKRFTVRYFCANDDNFDYCVDALITNFIKEKCTLLQTENSMLGQRIKSKYLTVYTDAKQLFSLIHNDVGTDMANAIINDQDGNFL</sequence>
<evidence type="ECO:0008006" key="3">
    <source>
        <dbReference type="Google" id="ProtNLM"/>
    </source>
</evidence>
<name>A0ABP9GHR6_9FLAO</name>
<evidence type="ECO:0000313" key="1">
    <source>
        <dbReference type="EMBL" id="GAA4944171.1"/>
    </source>
</evidence>
<evidence type="ECO:0000313" key="2">
    <source>
        <dbReference type="Proteomes" id="UP001501302"/>
    </source>
</evidence>
<proteinExistence type="predicted"/>
<comment type="caution">
    <text evidence="1">The sequence shown here is derived from an EMBL/GenBank/DDBJ whole genome shotgun (WGS) entry which is preliminary data.</text>
</comment>
<accession>A0ABP9GHR6</accession>